<feature type="domain" description="YDG" evidence="4">
    <location>
        <begin position="1"/>
        <end position="150"/>
    </location>
</feature>
<proteinExistence type="predicted"/>
<dbReference type="InterPro" id="IPR036987">
    <property type="entry name" value="SRA-YDG_sf"/>
</dbReference>
<dbReference type="Proteomes" id="UP000639772">
    <property type="component" value="Chromosome 12"/>
</dbReference>
<evidence type="ECO:0000256" key="2">
    <source>
        <dbReference type="ARBA" id="ARBA00023242"/>
    </source>
</evidence>
<name>A0A835PVC5_VANPL</name>
<dbReference type="PANTHER" id="PTHR45660:SF13">
    <property type="entry name" value="HISTONE-LYSINE N-METHYLTRANSFERASE SETMAR"/>
    <property type="match status" value="1"/>
</dbReference>
<dbReference type="EMBL" id="JADCNM010000012">
    <property type="protein sequence ID" value="KAG0460015.1"/>
    <property type="molecule type" value="Genomic_DNA"/>
</dbReference>
<dbReference type="GO" id="GO:0005634">
    <property type="term" value="C:nucleus"/>
    <property type="evidence" value="ECO:0007669"/>
    <property type="project" value="UniProtKB-SubCell"/>
</dbReference>
<evidence type="ECO:0000256" key="3">
    <source>
        <dbReference type="PROSITE-ProRule" id="PRU00358"/>
    </source>
</evidence>
<keyword evidence="7" id="KW-1185">Reference proteome</keyword>
<dbReference type="PANTHER" id="PTHR45660">
    <property type="entry name" value="HISTONE-LYSINE N-METHYLTRANSFERASE SETMAR"/>
    <property type="match status" value="1"/>
</dbReference>
<comment type="subcellular location">
    <subcellularLocation>
        <location evidence="1">Chromosome</location>
    </subcellularLocation>
    <subcellularLocation>
        <location evidence="3">Nucleus</location>
    </subcellularLocation>
</comment>
<dbReference type="GO" id="GO:0005694">
    <property type="term" value="C:chromosome"/>
    <property type="evidence" value="ECO:0007669"/>
    <property type="project" value="UniProtKB-SubCell"/>
</dbReference>
<dbReference type="AlphaFoldDB" id="A0A835PVC5"/>
<accession>A0A835PVC5</accession>
<evidence type="ECO:0000313" key="8">
    <source>
        <dbReference type="Proteomes" id="UP000639772"/>
    </source>
</evidence>
<organism evidence="5 7">
    <name type="scientific">Vanilla planifolia</name>
    <name type="common">Vanilla</name>
    <dbReference type="NCBI Taxonomy" id="51239"/>
    <lineage>
        <taxon>Eukaryota</taxon>
        <taxon>Viridiplantae</taxon>
        <taxon>Streptophyta</taxon>
        <taxon>Embryophyta</taxon>
        <taxon>Tracheophyta</taxon>
        <taxon>Spermatophyta</taxon>
        <taxon>Magnoliopsida</taxon>
        <taxon>Liliopsida</taxon>
        <taxon>Asparagales</taxon>
        <taxon>Orchidaceae</taxon>
        <taxon>Vanilloideae</taxon>
        <taxon>Vanilleae</taxon>
        <taxon>Vanilla</taxon>
    </lineage>
</organism>
<sequence length="166" mass="18253">MGSHRYLARFWGGSQGRVHLPCGARPGSAPPVLNTESTMTRCLVLPPASWPQAVTPGFVELLEGVLSYIGMGGCQGGGMVRRGSEDGGRNLALKRSMEEKMPVRVIYGFRNLKQRTASVFVYDGALHSGCTCRKVIGSNDCFVFEFQLRRMEGQQPSSSKQEFEMM</sequence>
<dbReference type="SMART" id="SM00466">
    <property type="entry name" value="SRA"/>
    <property type="match status" value="1"/>
</dbReference>
<evidence type="ECO:0000313" key="7">
    <source>
        <dbReference type="Proteomes" id="UP000636800"/>
    </source>
</evidence>
<keyword evidence="2 3" id="KW-0539">Nucleus</keyword>
<dbReference type="Gene3D" id="2.30.280.10">
    <property type="entry name" value="SRA-YDG"/>
    <property type="match status" value="1"/>
</dbReference>
<dbReference type="SUPFAM" id="SSF88697">
    <property type="entry name" value="PUA domain-like"/>
    <property type="match status" value="1"/>
</dbReference>
<protein>
    <recommendedName>
        <fullName evidence="4">YDG domain-containing protein</fullName>
    </recommendedName>
</protein>
<evidence type="ECO:0000313" key="6">
    <source>
        <dbReference type="EMBL" id="KAG0460015.1"/>
    </source>
</evidence>
<dbReference type="Pfam" id="PF02182">
    <property type="entry name" value="SAD_SRA"/>
    <property type="match status" value="1"/>
</dbReference>
<evidence type="ECO:0000259" key="4">
    <source>
        <dbReference type="PROSITE" id="PS51015"/>
    </source>
</evidence>
<dbReference type="InterPro" id="IPR015947">
    <property type="entry name" value="PUA-like_sf"/>
</dbReference>
<dbReference type="InterPro" id="IPR003105">
    <property type="entry name" value="SRA_YDG"/>
</dbReference>
<gene>
    <name evidence="6" type="ORF">HPP92_023143</name>
    <name evidence="5" type="ORF">HPP92_023451</name>
</gene>
<evidence type="ECO:0000313" key="5">
    <source>
        <dbReference type="EMBL" id="KAG0458294.1"/>
    </source>
</evidence>
<dbReference type="EMBL" id="JADCNL010000012">
    <property type="protein sequence ID" value="KAG0458294.1"/>
    <property type="molecule type" value="Genomic_DNA"/>
</dbReference>
<dbReference type="GO" id="GO:0042054">
    <property type="term" value="F:histone methyltransferase activity"/>
    <property type="evidence" value="ECO:0007669"/>
    <property type="project" value="TreeGrafter"/>
</dbReference>
<dbReference type="InterPro" id="IPR051357">
    <property type="entry name" value="H3K9_HMTase_SUVAR3-9"/>
</dbReference>
<evidence type="ECO:0000256" key="1">
    <source>
        <dbReference type="ARBA" id="ARBA00004286"/>
    </source>
</evidence>
<dbReference type="GO" id="GO:0003690">
    <property type="term" value="F:double-stranded DNA binding"/>
    <property type="evidence" value="ECO:0007669"/>
    <property type="project" value="TreeGrafter"/>
</dbReference>
<reference evidence="7 8" key="1">
    <citation type="journal article" date="2020" name="Nat. Food">
        <title>A phased Vanilla planifolia genome enables genetic improvement of flavour and production.</title>
        <authorList>
            <person name="Hasing T."/>
            <person name="Tang H."/>
            <person name="Brym M."/>
            <person name="Khazi F."/>
            <person name="Huang T."/>
            <person name="Chambers A.H."/>
        </authorList>
    </citation>
    <scope>NUCLEOTIDE SEQUENCE [LARGE SCALE GENOMIC DNA]</scope>
    <source>
        <tissue evidence="5">Leaf</tissue>
    </source>
</reference>
<dbReference type="Proteomes" id="UP000636800">
    <property type="component" value="Chromosome 12"/>
</dbReference>
<dbReference type="PROSITE" id="PS51015">
    <property type="entry name" value="YDG"/>
    <property type="match status" value="1"/>
</dbReference>
<comment type="caution">
    <text evidence="5">The sequence shown here is derived from an EMBL/GenBank/DDBJ whole genome shotgun (WGS) entry which is preliminary data.</text>
</comment>